<dbReference type="EMBL" id="KL142378">
    <property type="protein sequence ID" value="KDR76683.1"/>
    <property type="molecule type" value="Genomic_DNA"/>
</dbReference>
<accession>A0A067TCG1</accession>
<gene>
    <name evidence="2" type="ORF">GALMADRAFT_247070</name>
</gene>
<reference evidence="3" key="1">
    <citation type="journal article" date="2014" name="Proc. Natl. Acad. Sci. U.S.A.">
        <title>Extensive sampling of basidiomycete genomes demonstrates inadequacy of the white-rot/brown-rot paradigm for wood decay fungi.</title>
        <authorList>
            <person name="Riley R."/>
            <person name="Salamov A.A."/>
            <person name="Brown D.W."/>
            <person name="Nagy L.G."/>
            <person name="Floudas D."/>
            <person name="Held B.W."/>
            <person name="Levasseur A."/>
            <person name="Lombard V."/>
            <person name="Morin E."/>
            <person name="Otillar R."/>
            <person name="Lindquist E.A."/>
            <person name="Sun H."/>
            <person name="LaButti K.M."/>
            <person name="Schmutz J."/>
            <person name="Jabbour D."/>
            <person name="Luo H."/>
            <person name="Baker S.E."/>
            <person name="Pisabarro A.G."/>
            <person name="Walton J.D."/>
            <person name="Blanchette R.A."/>
            <person name="Henrissat B."/>
            <person name="Martin F."/>
            <person name="Cullen D."/>
            <person name="Hibbett D.S."/>
            <person name="Grigoriev I.V."/>
        </authorList>
    </citation>
    <scope>NUCLEOTIDE SEQUENCE [LARGE SCALE GENOMIC DNA]</scope>
    <source>
        <strain evidence="3">CBS 339.88</strain>
    </source>
</reference>
<dbReference type="AlphaFoldDB" id="A0A067TCG1"/>
<feature type="compositionally biased region" description="Basic and acidic residues" evidence="1">
    <location>
        <begin position="19"/>
        <end position="33"/>
    </location>
</feature>
<keyword evidence="3" id="KW-1185">Reference proteome</keyword>
<evidence type="ECO:0000313" key="3">
    <source>
        <dbReference type="Proteomes" id="UP000027222"/>
    </source>
</evidence>
<evidence type="ECO:0000256" key="1">
    <source>
        <dbReference type="SAM" id="MobiDB-lite"/>
    </source>
</evidence>
<evidence type="ECO:0000313" key="2">
    <source>
        <dbReference type="EMBL" id="KDR76683.1"/>
    </source>
</evidence>
<dbReference type="Proteomes" id="UP000027222">
    <property type="component" value="Unassembled WGS sequence"/>
</dbReference>
<sequence>MNSVLTQSSQLHTTAAHLARRDFEPDDRSKDHSTPPCVLKTAGCIGNTNVEWKVEPDW</sequence>
<dbReference type="HOGENOM" id="CLU_2979226_0_0_1"/>
<feature type="compositionally biased region" description="Polar residues" evidence="1">
    <location>
        <begin position="1"/>
        <end position="13"/>
    </location>
</feature>
<feature type="region of interest" description="Disordered" evidence="1">
    <location>
        <begin position="1"/>
        <end position="36"/>
    </location>
</feature>
<proteinExistence type="predicted"/>
<organism evidence="2 3">
    <name type="scientific">Galerina marginata (strain CBS 339.88)</name>
    <dbReference type="NCBI Taxonomy" id="685588"/>
    <lineage>
        <taxon>Eukaryota</taxon>
        <taxon>Fungi</taxon>
        <taxon>Dikarya</taxon>
        <taxon>Basidiomycota</taxon>
        <taxon>Agaricomycotina</taxon>
        <taxon>Agaricomycetes</taxon>
        <taxon>Agaricomycetidae</taxon>
        <taxon>Agaricales</taxon>
        <taxon>Agaricineae</taxon>
        <taxon>Strophariaceae</taxon>
        <taxon>Galerina</taxon>
    </lineage>
</organism>
<name>A0A067TCG1_GALM3</name>
<protein>
    <submittedName>
        <fullName evidence="2">Uncharacterized protein</fullName>
    </submittedName>
</protein>